<name>A0A806JY95_9BACT</name>
<evidence type="ECO:0000313" key="1">
    <source>
        <dbReference type="EMBL" id="AGS51891.1"/>
    </source>
</evidence>
<dbReference type="Gene3D" id="3.10.450.530">
    <property type="entry name" value="Ribonuclease toxin, BrnT, of type II toxin-antitoxin system"/>
    <property type="match status" value="1"/>
</dbReference>
<proteinExistence type="predicted"/>
<sequence>MKFAWLPEKERDNIAKHGITFSDAIEVFRDPFRMERHDDDSSNEEDRWQTMGYFNNVLFVVYTERQDVTWIISARVAEPFERRIYNGDSGSNLRGWERVNL</sequence>
<dbReference type="EMBL" id="JQ844177">
    <property type="protein sequence ID" value="AGS51891.1"/>
    <property type="molecule type" value="Genomic_DNA"/>
</dbReference>
<dbReference type="InterPro" id="IPR007460">
    <property type="entry name" value="BrnT_toxin"/>
</dbReference>
<evidence type="ECO:0008006" key="2">
    <source>
        <dbReference type="Google" id="ProtNLM"/>
    </source>
</evidence>
<dbReference type="AlphaFoldDB" id="A0A806JY95"/>
<dbReference type="Pfam" id="PF04365">
    <property type="entry name" value="BrnT_toxin"/>
    <property type="match status" value="1"/>
</dbReference>
<reference evidence="1" key="1">
    <citation type="submission" date="2012-03" db="EMBL/GenBank/DDBJ databases">
        <title>Functional metagenomics reveals considerable lignocellulase gene clusters in the gut microbiome of a wood-feeding higher termite.</title>
        <authorList>
            <person name="Liu N."/>
        </authorList>
    </citation>
    <scope>NUCLEOTIDE SEQUENCE</scope>
</reference>
<accession>A0A806JY95</accession>
<protein>
    <recommendedName>
        <fullName evidence="2">BrnT family toxin</fullName>
    </recommendedName>
</protein>
<dbReference type="InterPro" id="IPR038573">
    <property type="entry name" value="BrnT_sf"/>
</dbReference>
<organism evidence="1">
    <name type="scientific">uncultured bacterium contig00002</name>
    <dbReference type="NCBI Taxonomy" id="1181494"/>
    <lineage>
        <taxon>Bacteria</taxon>
        <taxon>environmental samples</taxon>
    </lineage>
</organism>